<sequence length="285" mass="30843">MTPGAKADAPGFQVNKEQTKEGQRTGKICWVVKILPALCLTFVNSLSTQGPLSVFGPPVHNLRRTCPGGTWNPGASGFAPGVSPVQAASHSPLKQVAIDLGGGFRALMTETAALERYKKKHSVIKLTPRDELERKKAKPLMKVLEVLDVKQNAFKTDGVWVELTLAKQDRKEGGGIHVVGKIWEMKVSEASEVEQPSVTGKREGHPCCGLHLSDEGVGGVGGKRGYLLLHSYWIAFHRVGVWIKSTLVNQHREEGGAGGSSCCRLHSGCWMEVEQEGGLECWKGS</sequence>
<proteinExistence type="predicted"/>
<protein>
    <submittedName>
        <fullName evidence="1">Uncharacterized protein</fullName>
    </submittedName>
</protein>
<organism evidence="1 2">
    <name type="scientific">Mycena albidolilacea</name>
    <dbReference type="NCBI Taxonomy" id="1033008"/>
    <lineage>
        <taxon>Eukaryota</taxon>
        <taxon>Fungi</taxon>
        <taxon>Dikarya</taxon>
        <taxon>Basidiomycota</taxon>
        <taxon>Agaricomycotina</taxon>
        <taxon>Agaricomycetes</taxon>
        <taxon>Agaricomycetidae</taxon>
        <taxon>Agaricales</taxon>
        <taxon>Marasmiineae</taxon>
        <taxon>Mycenaceae</taxon>
        <taxon>Mycena</taxon>
    </lineage>
</organism>
<name>A0AAD7EMQ1_9AGAR</name>
<comment type="caution">
    <text evidence="1">The sequence shown here is derived from an EMBL/GenBank/DDBJ whole genome shotgun (WGS) entry which is preliminary data.</text>
</comment>
<dbReference type="EMBL" id="JARIHO010000030">
    <property type="protein sequence ID" value="KAJ7336721.1"/>
    <property type="molecule type" value="Genomic_DNA"/>
</dbReference>
<dbReference type="AlphaFoldDB" id="A0AAD7EMQ1"/>
<keyword evidence="2" id="KW-1185">Reference proteome</keyword>
<evidence type="ECO:0000313" key="2">
    <source>
        <dbReference type="Proteomes" id="UP001218218"/>
    </source>
</evidence>
<evidence type="ECO:0000313" key="1">
    <source>
        <dbReference type="EMBL" id="KAJ7336721.1"/>
    </source>
</evidence>
<dbReference type="Proteomes" id="UP001218218">
    <property type="component" value="Unassembled WGS sequence"/>
</dbReference>
<gene>
    <name evidence="1" type="ORF">DFH08DRAFT_813045</name>
</gene>
<reference evidence="1" key="1">
    <citation type="submission" date="2023-03" db="EMBL/GenBank/DDBJ databases">
        <title>Massive genome expansion in bonnet fungi (Mycena s.s.) driven by repeated elements and novel gene families across ecological guilds.</title>
        <authorList>
            <consortium name="Lawrence Berkeley National Laboratory"/>
            <person name="Harder C.B."/>
            <person name="Miyauchi S."/>
            <person name="Viragh M."/>
            <person name="Kuo A."/>
            <person name="Thoen E."/>
            <person name="Andreopoulos B."/>
            <person name="Lu D."/>
            <person name="Skrede I."/>
            <person name="Drula E."/>
            <person name="Henrissat B."/>
            <person name="Morin E."/>
            <person name="Kohler A."/>
            <person name="Barry K."/>
            <person name="LaButti K."/>
            <person name="Morin E."/>
            <person name="Salamov A."/>
            <person name="Lipzen A."/>
            <person name="Mereny Z."/>
            <person name="Hegedus B."/>
            <person name="Baldrian P."/>
            <person name="Stursova M."/>
            <person name="Weitz H."/>
            <person name="Taylor A."/>
            <person name="Grigoriev I.V."/>
            <person name="Nagy L.G."/>
            <person name="Martin F."/>
            <person name="Kauserud H."/>
        </authorList>
    </citation>
    <scope>NUCLEOTIDE SEQUENCE</scope>
    <source>
        <strain evidence="1">CBHHK002</strain>
    </source>
</reference>
<accession>A0AAD7EMQ1</accession>